<accession>A0AC34G6J2</accession>
<protein>
    <submittedName>
        <fullName evidence="2">Uncharacterized protein</fullName>
    </submittedName>
</protein>
<sequence>MFNPKFCSLKNPVKRPSISLQNHRLTPIVEENAANLADELNNATNAEQDTDNATENSEPPTKKARRIDPILELRRSNRIREIPPEDVTKNIGRPKRNAKKPKPSTSAPKRGPKKVKAKTNESLENREEVQNDGAEAEHINEDNSIVEENDNEGLVNNAGGIQAICLAHLTNFKAIMKEVISATQEESTKIFKFLEAIRR</sequence>
<evidence type="ECO:0000313" key="2">
    <source>
        <dbReference type="WBParaSite" id="ES5_v2.g25210.t1"/>
    </source>
</evidence>
<proteinExistence type="predicted"/>
<reference evidence="2" key="1">
    <citation type="submission" date="2022-11" db="UniProtKB">
        <authorList>
            <consortium name="WormBaseParasite"/>
        </authorList>
    </citation>
    <scope>IDENTIFICATION</scope>
</reference>
<name>A0AC34G6J2_9BILA</name>
<dbReference type="Proteomes" id="UP000887579">
    <property type="component" value="Unplaced"/>
</dbReference>
<organism evidence="1 2">
    <name type="scientific">Panagrolaimus sp. ES5</name>
    <dbReference type="NCBI Taxonomy" id="591445"/>
    <lineage>
        <taxon>Eukaryota</taxon>
        <taxon>Metazoa</taxon>
        <taxon>Ecdysozoa</taxon>
        <taxon>Nematoda</taxon>
        <taxon>Chromadorea</taxon>
        <taxon>Rhabditida</taxon>
        <taxon>Tylenchina</taxon>
        <taxon>Panagrolaimomorpha</taxon>
        <taxon>Panagrolaimoidea</taxon>
        <taxon>Panagrolaimidae</taxon>
        <taxon>Panagrolaimus</taxon>
    </lineage>
</organism>
<evidence type="ECO:0000313" key="1">
    <source>
        <dbReference type="Proteomes" id="UP000887579"/>
    </source>
</evidence>
<dbReference type="WBParaSite" id="ES5_v2.g25210.t1">
    <property type="protein sequence ID" value="ES5_v2.g25210.t1"/>
    <property type="gene ID" value="ES5_v2.g25210"/>
</dbReference>